<dbReference type="AlphaFoldDB" id="A0AAV4REF1"/>
<evidence type="ECO:0000256" key="2">
    <source>
        <dbReference type="ARBA" id="ARBA00008560"/>
    </source>
</evidence>
<dbReference type="PANTHER" id="PTHR21026:SF2">
    <property type="entry name" value="LARGE RIBOSOMAL SUBUNIT PROTEIN BL32M"/>
    <property type="match status" value="1"/>
</dbReference>
<organism evidence="10 11">
    <name type="scientific">Caerostris darwini</name>
    <dbReference type="NCBI Taxonomy" id="1538125"/>
    <lineage>
        <taxon>Eukaryota</taxon>
        <taxon>Metazoa</taxon>
        <taxon>Ecdysozoa</taxon>
        <taxon>Arthropoda</taxon>
        <taxon>Chelicerata</taxon>
        <taxon>Arachnida</taxon>
        <taxon>Araneae</taxon>
        <taxon>Araneomorphae</taxon>
        <taxon>Entelegynae</taxon>
        <taxon>Araneoidea</taxon>
        <taxon>Araneidae</taxon>
        <taxon>Caerostris</taxon>
    </lineage>
</organism>
<evidence type="ECO:0000256" key="9">
    <source>
        <dbReference type="ARBA" id="ARBA00045766"/>
    </source>
</evidence>
<comment type="subcellular location">
    <subcellularLocation>
        <location evidence="1">Mitochondrion</location>
    </subcellularLocation>
</comment>
<comment type="caution">
    <text evidence="10">The sequence shown here is derived from an EMBL/GenBank/DDBJ whole genome shotgun (WGS) entry which is preliminary data.</text>
</comment>
<evidence type="ECO:0000256" key="6">
    <source>
        <dbReference type="ARBA" id="ARBA00023274"/>
    </source>
</evidence>
<evidence type="ECO:0000256" key="5">
    <source>
        <dbReference type="ARBA" id="ARBA00023128"/>
    </source>
</evidence>
<keyword evidence="6" id="KW-0687">Ribonucleoprotein</keyword>
<protein>
    <recommendedName>
        <fullName evidence="7">Large ribosomal subunit protein bL32m</fullName>
    </recommendedName>
    <alternativeName>
        <fullName evidence="8">39S ribosomal protein L32, mitochondrial</fullName>
    </alternativeName>
</protein>
<evidence type="ECO:0000256" key="3">
    <source>
        <dbReference type="ARBA" id="ARBA00022946"/>
    </source>
</evidence>
<dbReference type="InterPro" id="IPR002677">
    <property type="entry name" value="Ribosomal_bL32"/>
</dbReference>
<dbReference type="InterPro" id="IPR051991">
    <property type="entry name" value="Mitoribosomal_protein_bL32"/>
</dbReference>
<name>A0AAV4REF1_9ARAC</name>
<evidence type="ECO:0000313" key="10">
    <source>
        <dbReference type="EMBL" id="GIY19855.1"/>
    </source>
</evidence>
<comment type="function">
    <text evidence="9">Component of the mitochondrial large ribosomal subunit (mt-LSU). The mitochondrial ribosome (mitoribosome) is a large ribonucleoprotein complex responsible for the synthesis of proteins inside mitochondria.</text>
</comment>
<gene>
    <name evidence="10" type="primary">mRpL32</name>
    <name evidence="10" type="ORF">CDAR_244411</name>
</gene>
<accession>A0AAV4REF1</accession>
<dbReference type="GO" id="GO:0006412">
    <property type="term" value="P:translation"/>
    <property type="evidence" value="ECO:0007669"/>
    <property type="project" value="InterPro"/>
</dbReference>
<dbReference type="GO" id="GO:0003735">
    <property type="term" value="F:structural constituent of ribosome"/>
    <property type="evidence" value="ECO:0007669"/>
    <property type="project" value="InterPro"/>
</dbReference>
<dbReference type="InterPro" id="IPR011332">
    <property type="entry name" value="Ribosomal_zn-bd"/>
</dbReference>
<dbReference type="SUPFAM" id="SSF57829">
    <property type="entry name" value="Zn-binding ribosomal proteins"/>
    <property type="match status" value="1"/>
</dbReference>
<proteinExistence type="inferred from homology"/>
<reference evidence="10 11" key="1">
    <citation type="submission" date="2021-06" db="EMBL/GenBank/DDBJ databases">
        <title>Caerostris darwini draft genome.</title>
        <authorList>
            <person name="Kono N."/>
            <person name="Arakawa K."/>
        </authorList>
    </citation>
    <scope>NUCLEOTIDE SEQUENCE [LARGE SCALE GENOMIC DNA]</scope>
</reference>
<keyword evidence="4 10" id="KW-0689">Ribosomal protein</keyword>
<evidence type="ECO:0000256" key="7">
    <source>
        <dbReference type="ARBA" id="ARBA00039935"/>
    </source>
</evidence>
<dbReference type="NCBIfam" id="TIGR01031">
    <property type="entry name" value="rpmF_bact"/>
    <property type="match status" value="1"/>
</dbReference>
<evidence type="ECO:0000256" key="8">
    <source>
        <dbReference type="ARBA" id="ARBA00042577"/>
    </source>
</evidence>
<evidence type="ECO:0000313" key="11">
    <source>
        <dbReference type="Proteomes" id="UP001054837"/>
    </source>
</evidence>
<comment type="similarity">
    <text evidence="2">Belongs to the bacterial ribosomal protein bL32 family.</text>
</comment>
<evidence type="ECO:0000256" key="4">
    <source>
        <dbReference type="ARBA" id="ARBA00022980"/>
    </source>
</evidence>
<dbReference type="Pfam" id="PF01783">
    <property type="entry name" value="Ribosomal_L32p"/>
    <property type="match status" value="1"/>
</dbReference>
<dbReference type="EMBL" id="BPLQ01006072">
    <property type="protein sequence ID" value="GIY19855.1"/>
    <property type="molecule type" value="Genomic_DNA"/>
</dbReference>
<dbReference type="GO" id="GO:0005762">
    <property type="term" value="C:mitochondrial large ribosomal subunit"/>
    <property type="evidence" value="ECO:0007669"/>
    <property type="project" value="TreeGrafter"/>
</dbReference>
<sequence>MNFMQTVLRNWRILRIRLFPEYYRGITEFPELCLAGNHYPISETRSSKPRDAQSILNDIIGDGFLWGVPKRRRSLERRMTRRMGFGKMILPKRNLIVCDACGHFHPVHTVCGNCYEKVKSETKLMQDAVMKELKLDPIDKEVVVLYENDPKDSESFRGKRIVEMDKVRPSWFSKNLLTKDSGLAQRNNESVSETVYSAKIENIKTE</sequence>
<keyword evidence="5" id="KW-0496">Mitochondrion</keyword>
<dbReference type="PANTHER" id="PTHR21026">
    <property type="entry name" value="39S RIBOSOMAL PROTEIN L32, MITOCHONDRIAL"/>
    <property type="match status" value="1"/>
</dbReference>
<evidence type="ECO:0000256" key="1">
    <source>
        <dbReference type="ARBA" id="ARBA00004173"/>
    </source>
</evidence>
<keyword evidence="11" id="KW-1185">Reference proteome</keyword>
<dbReference type="Proteomes" id="UP001054837">
    <property type="component" value="Unassembled WGS sequence"/>
</dbReference>
<keyword evidence="3" id="KW-0809">Transit peptide</keyword>